<comment type="caution">
    <text evidence="4">The sequence shown here is derived from an EMBL/GenBank/DDBJ whole genome shotgun (WGS) entry which is preliminary data.</text>
</comment>
<protein>
    <submittedName>
        <fullName evidence="4">Glycosyltransferase</fullName>
    </submittedName>
</protein>
<sequence length="411" mass="47731">MKTSVAILHYSYPPLIGGVEFIIKGQAEILARNKHRVKIIAGAGKNREKNIQIDIIPEIGSSWPENEAINEELKDGVVSERFQRLKKNIYSKVKRSLEGIDICIIHNVMTMHFNLALTSALDKIINELHRKIRFYLWCHDATLINPDYCVENPHRYPWSLLSKFNENVTYITISQWRKEQLCQLFGVSEDLIKVIPNGIDIKSFLRISEPVWKIACDKRFFDDDLVMFFPGRIVKRKNYELAIKITKELTASGKKCKLLITAPPDPHNPEAKKYYYYLHEFAKKMGVEEHILFLHDLEEEYGLKIGYQKLQDFYRICDLLLVNSSEEGFGIPLLEAAAMKMPIACSNIASLSELTRGQALLFRLDDNPSHIAQRIIDYLDAQPTHLMFKRILSSFSWEVIYRDYLRSLLNY</sequence>
<gene>
    <name evidence="4" type="ORF">E3J84_01095</name>
</gene>
<keyword evidence="1 4" id="KW-0808">Transferase</keyword>
<dbReference type="Pfam" id="PF13439">
    <property type="entry name" value="Glyco_transf_4"/>
    <property type="match status" value="1"/>
</dbReference>
<dbReference type="CDD" id="cd03801">
    <property type="entry name" value="GT4_PimA-like"/>
    <property type="match status" value="1"/>
</dbReference>
<evidence type="ECO:0000313" key="4">
    <source>
        <dbReference type="EMBL" id="TET12735.1"/>
    </source>
</evidence>
<dbReference type="SUPFAM" id="SSF53756">
    <property type="entry name" value="UDP-Glycosyltransferase/glycogen phosphorylase"/>
    <property type="match status" value="1"/>
</dbReference>
<feature type="domain" description="Glycosyltransferase subfamily 4-like N-terminal" evidence="3">
    <location>
        <begin position="16"/>
        <end position="201"/>
    </location>
</feature>
<evidence type="ECO:0000256" key="1">
    <source>
        <dbReference type="ARBA" id="ARBA00022679"/>
    </source>
</evidence>
<organism evidence="4 5">
    <name type="scientific">Aerophobetes bacterium</name>
    <dbReference type="NCBI Taxonomy" id="2030807"/>
    <lineage>
        <taxon>Bacteria</taxon>
        <taxon>Candidatus Aerophobota</taxon>
    </lineage>
</organism>
<evidence type="ECO:0000259" key="3">
    <source>
        <dbReference type="Pfam" id="PF13439"/>
    </source>
</evidence>
<dbReference type="Gene3D" id="3.40.50.2000">
    <property type="entry name" value="Glycogen Phosphorylase B"/>
    <property type="match status" value="2"/>
</dbReference>
<dbReference type="InterPro" id="IPR001296">
    <property type="entry name" value="Glyco_trans_1"/>
</dbReference>
<name>A0A523S3V8_UNCAE</name>
<evidence type="ECO:0000313" key="5">
    <source>
        <dbReference type="Proteomes" id="UP000316360"/>
    </source>
</evidence>
<dbReference type="Pfam" id="PF00534">
    <property type="entry name" value="Glycos_transf_1"/>
    <property type="match status" value="1"/>
</dbReference>
<dbReference type="PANTHER" id="PTHR46401">
    <property type="entry name" value="GLYCOSYLTRANSFERASE WBBK-RELATED"/>
    <property type="match status" value="1"/>
</dbReference>
<feature type="domain" description="Glycosyl transferase family 1" evidence="2">
    <location>
        <begin position="218"/>
        <end position="388"/>
    </location>
</feature>
<accession>A0A523S3V8</accession>
<dbReference type="GO" id="GO:0016757">
    <property type="term" value="F:glycosyltransferase activity"/>
    <property type="evidence" value="ECO:0007669"/>
    <property type="project" value="InterPro"/>
</dbReference>
<dbReference type="PANTHER" id="PTHR46401:SF2">
    <property type="entry name" value="GLYCOSYLTRANSFERASE WBBK-RELATED"/>
    <property type="match status" value="1"/>
</dbReference>
<dbReference type="InterPro" id="IPR028098">
    <property type="entry name" value="Glyco_trans_4-like_N"/>
</dbReference>
<evidence type="ECO:0000259" key="2">
    <source>
        <dbReference type="Pfam" id="PF00534"/>
    </source>
</evidence>
<dbReference type="GO" id="GO:0009103">
    <property type="term" value="P:lipopolysaccharide biosynthetic process"/>
    <property type="evidence" value="ECO:0007669"/>
    <property type="project" value="TreeGrafter"/>
</dbReference>
<reference evidence="4 5" key="1">
    <citation type="submission" date="2019-03" db="EMBL/GenBank/DDBJ databases">
        <title>Metabolic potential of uncultured bacteria and archaea associated with petroleum seepage in deep-sea sediments.</title>
        <authorList>
            <person name="Dong X."/>
            <person name="Hubert C."/>
        </authorList>
    </citation>
    <scope>NUCLEOTIDE SEQUENCE [LARGE SCALE GENOMIC DNA]</scope>
    <source>
        <strain evidence="4">E44_bin7</strain>
    </source>
</reference>
<dbReference type="EMBL" id="SOKJ01000054">
    <property type="protein sequence ID" value="TET12735.1"/>
    <property type="molecule type" value="Genomic_DNA"/>
</dbReference>
<dbReference type="AlphaFoldDB" id="A0A523S3V8"/>
<dbReference type="Proteomes" id="UP000316360">
    <property type="component" value="Unassembled WGS sequence"/>
</dbReference>
<proteinExistence type="predicted"/>